<dbReference type="InterPro" id="IPR001810">
    <property type="entry name" value="F-box_dom"/>
</dbReference>
<dbReference type="InterPro" id="IPR001611">
    <property type="entry name" value="Leu-rich_rpt"/>
</dbReference>
<dbReference type="SMART" id="SM00256">
    <property type="entry name" value="FBOX"/>
    <property type="match status" value="1"/>
</dbReference>
<dbReference type="CDD" id="cd22164">
    <property type="entry name" value="F-box_AtSKIP19-like"/>
    <property type="match status" value="1"/>
</dbReference>
<dbReference type="Pfam" id="PF24758">
    <property type="entry name" value="LRR_At5g56370"/>
    <property type="match status" value="1"/>
</dbReference>
<dbReference type="InterPro" id="IPR055411">
    <property type="entry name" value="LRR_FXL15/At3g58940/PEG3-like"/>
</dbReference>
<evidence type="ECO:0000256" key="1">
    <source>
        <dbReference type="SAM" id="MobiDB-lite"/>
    </source>
</evidence>
<name>A0AAV1R3X3_9ROSI</name>
<dbReference type="AlphaFoldDB" id="A0AAV1R3X3"/>
<dbReference type="Gene3D" id="1.20.1280.50">
    <property type="match status" value="1"/>
</dbReference>
<dbReference type="PROSITE" id="PS50181">
    <property type="entry name" value="FBOX"/>
    <property type="match status" value="1"/>
</dbReference>
<keyword evidence="4" id="KW-1185">Reference proteome</keyword>
<dbReference type="EMBL" id="CAWUPB010000858">
    <property type="protein sequence ID" value="CAK7327720.1"/>
    <property type="molecule type" value="Genomic_DNA"/>
</dbReference>
<dbReference type="Gene3D" id="3.80.10.10">
    <property type="entry name" value="Ribonuclease Inhibitor"/>
    <property type="match status" value="1"/>
</dbReference>
<dbReference type="PANTHER" id="PTHR38926:SF2">
    <property type="entry name" value="F-BOX_LRR-REPEAT PROTEIN 21-RELATED"/>
    <property type="match status" value="1"/>
</dbReference>
<dbReference type="InterPro" id="IPR006553">
    <property type="entry name" value="Leu-rich_rpt_Cys-con_subtyp"/>
</dbReference>
<dbReference type="Proteomes" id="UP001314170">
    <property type="component" value="Unassembled WGS sequence"/>
</dbReference>
<reference evidence="3 4" key="1">
    <citation type="submission" date="2024-01" db="EMBL/GenBank/DDBJ databases">
        <authorList>
            <person name="Waweru B."/>
        </authorList>
    </citation>
    <scope>NUCLEOTIDE SEQUENCE [LARGE SCALE GENOMIC DNA]</scope>
</reference>
<dbReference type="InterPro" id="IPR032675">
    <property type="entry name" value="LRR_dom_sf"/>
</dbReference>
<evidence type="ECO:0000259" key="2">
    <source>
        <dbReference type="PROSITE" id="PS50181"/>
    </source>
</evidence>
<proteinExistence type="predicted"/>
<sequence length="338" mass="38250">MDYSLSQARPQEEEVEGGGGGGEVGSRCGKWVELPDDVMASILRRLGTIDILANVERVCKTWRNICKEPSMWRSIDMRNLGNILDMEYDIVKICRHAVDRSSGALLQINIEYFGTDDLLLYIANRSTKLKSLRLVFCQNISDEGLIAAAAKIPLLEELDLSYCSFSKVALEEVGHCCPLLKSFKLNTAGYRHPRIESDDEALAIAESMPRLHHLQMFGNKVTNHGLQAILDGCPHLESLDVRQCFNVILEGQLGRRFSERIKDLRYPNDSTDDYPFDTRVPNITSSDEEDYPSGFSDIDFMSDDGAYYDFSDGSNFTDDYYEGYDGWLDDVFMFYPGD</sequence>
<organism evidence="3 4">
    <name type="scientific">Dovyalis caffra</name>
    <dbReference type="NCBI Taxonomy" id="77055"/>
    <lineage>
        <taxon>Eukaryota</taxon>
        <taxon>Viridiplantae</taxon>
        <taxon>Streptophyta</taxon>
        <taxon>Embryophyta</taxon>
        <taxon>Tracheophyta</taxon>
        <taxon>Spermatophyta</taxon>
        <taxon>Magnoliopsida</taxon>
        <taxon>eudicotyledons</taxon>
        <taxon>Gunneridae</taxon>
        <taxon>Pentapetalae</taxon>
        <taxon>rosids</taxon>
        <taxon>fabids</taxon>
        <taxon>Malpighiales</taxon>
        <taxon>Salicaceae</taxon>
        <taxon>Flacourtieae</taxon>
        <taxon>Dovyalis</taxon>
    </lineage>
</organism>
<comment type="caution">
    <text evidence="3">The sequence shown here is derived from an EMBL/GenBank/DDBJ whole genome shotgun (WGS) entry which is preliminary data.</text>
</comment>
<dbReference type="Pfam" id="PF12937">
    <property type="entry name" value="F-box-like"/>
    <property type="match status" value="1"/>
</dbReference>
<dbReference type="Pfam" id="PF13516">
    <property type="entry name" value="LRR_6"/>
    <property type="match status" value="1"/>
</dbReference>
<dbReference type="SMART" id="SM00367">
    <property type="entry name" value="LRR_CC"/>
    <property type="match status" value="4"/>
</dbReference>
<protein>
    <recommendedName>
        <fullName evidence="2">F-box domain-containing protein</fullName>
    </recommendedName>
</protein>
<accession>A0AAV1R3X3</accession>
<evidence type="ECO:0000313" key="4">
    <source>
        <dbReference type="Proteomes" id="UP001314170"/>
    </source>
</evidence>
<evidence type="ECO:0000313" key="3">
    <source>
        <dbReference type="EMBL" id="CAK7327720.1"/>
    </source>
</evidence>
<feature type="domain" description="F-box" evidence="2">
    <location>
        <begin position="28"/>
        <end position="75"/>
    </location>
</feature>
<feature type="region of interest" description="Disordered" evidence="1">
    <location>
        <begin position="1"/>
        <end position="24"/>
    </location>
</feature>
<gene>
    <name evidence="3" type="ORF">DCAF_LOCUS5436</name>
</gene>
<dbReference type="PANTHER" id="PTHR38926">
    <property type="entry name" value="F-BOX DOMAIN CONTAINING PROTEIN, EXPRESSED"/>
    <property type="match status" value="1"/>
</dbReference>
<dbReference type="SUPFAM" id="SSF52047">
    <property type="entry name" value="RNI-like"/>
    <property type="match status" value="1"/>
</dbReference>